<proteinExistence type="predicted"/>
<reference evidence="2" key="1">
    <citation type="submission" date="2022-11" db="UniProtKB">
        <authorList>
            <consortium name="WormBaseParasite"/>
        </authorList>
    </citation>
    <scope>IDENTIFICATION</scope>
</reference>
<organism evidence="1 2">
    <name type="scientific">Romanomermis culicivorax</name>
    <name type="common">Nematode worm</name>
    <dbReference type="NCBI Taxonomy" id="13658"/>
    <lineage>
        <taxon>Eukaryota</taxon>
        <taxon>Metazoa</taxon>
        <taxon>Ecdysozoa</taxon>
        <taxon>Nematoda</taxon>
        <taxon>Enoplea</taxon>
        <taxon>Dorylaimia</taxon>
        <taxon>Mermithida</taxon>
        <taxon>Mermithoidea</taxon>
        <taxon>Mermithidae</taxon>
        <taxon>Romanomermis</taxon>
    </lineage>
</organism>
<evidence type="ECO:0000313" key="1">
    <source>
        <dbReference type="Proteomes" id="UP000887565"/>
    </source>
</evidence>
<dbReference type="AlphaFoldDB" id="A0A915I5B7"/>
<protein>
    <submittedName>
        <fullName evidence="2">Uncharacterized protein</fullName>
    </submittedName>
</protein>
<dbReference type="WBParaSite" id="nRc.2.0.1.t08951-RA">
    <property type="protein sequence ID" value="nRc.2.0.1.t08951-RA"/>
    <property type="gene ID" value="nRc.2.0.1.g08951"/>
</dbReference>
<name>A0A915I5B7_ROMCU</name>
<dbReference type="Proteomes" id="UP000887565">
    <property type="component" value="Unplaced"/>
</dbReference>
<accession>A0A915I5B7</accession>
<sequence length="89" mass="10045">MPNMDDTSQTNRSFFGFDQTPRLLTLALFFRMPQRLATSSVSINLNSQPSPVQQMKCLQVTSVSSSNKNCHNCIGPEPRAQKKRFNIPL</sequence>
<evidence type="ECO:0000313" key="2">
    <source>
        <dbReference type="WBParaSite" id="nRc.2.0.1.t08951-RA"/>
    </source>
</evidence>
<keyword evidence="1" id="KW-1185">Reference proteome</keyword>